<organism evidence="5 6">
    <name type="scientific">Ignelater luminosus</name>
    <name type="common">Cucubano</name>
    <name type="synonym">Pyrophorus luminosus</name>
    <dbReference type="NCBI Taxonomy" id="2038154"/>
    <lineage>
        <taxon>Eukaryota</taxon>
        <taxon>Metazoa</taxon>
        <taxon>Ecdysozoa</taxon>
        <taxon>Arthropoda</taxon>
        <taxon>Hexapoda</taxon>
        <taxon>Insecta</taxon>
        <taxon>Pterygota</taxon>
        <taxon>Neoptera</taxon>
        <taxon>Endopterygota</taxon>
        <taxon>Coleoptera</taxon>
        <taxon>Polyphaga</taxon>
        <taxon>Elateriformia</taxon>
        <taxon>Elateroidea</taxon>
        <taxon>Elateridae</taxon>
        <taxon>Agrypninae</taxon>
        <taxon>Pyrophorini</taxon>
        <taxon>Ignelater</taxon>
    </lineage>
</organism>
<evidence type="ECO:0000256" key="2">
    <source>
        <dbReference type="ARBA" id="ARBA00023065"/>
    </source>
</evidence>
<dbReference type="GO" id="GO:0010008">
    <property type="term" value="C:endosome membrane"/>
    <property type="evidence" value="ECO:0007669"/>
    <property type="project" value="UniProtKB-SubCell"/>
</dbReference>
<name>A0A8K0D0T5_IGNLU</name>
<dbReference type="PANTHER" id="PTHR45711">
    <property type="entry name" value="CHLORIDE CHANNEL PROTEIN"/>
    <property type="match status" value="1"/>
</dbReference>
<comment type="caution">
    <text evidence="5">The sequence shown here is derived from an EMBL/GenBank/DDBJ whole genome shotgun (WGS) entry which is preliminary data.</text>
</comment>
<keyword evidence="2" id="KW-0406">Ion transport</keyword>
<keyword evidence="3" id="KW-0129">CBS domain</keyword>
<dbReference type="PROSITE" id="PS51371">
    <property type="entry name" value="CBS"/>
    <property type="match status" value="1"/>
</dbReference>
<dbReference type="SUPFAM" id="SSF54631">
    <property type="entry name" value="CBS-domain pair"/>
    <property type="match status" value="1"/>
</dbReference>
<dbReference type="InterPro" id="IPR000644">
    <property type="entry name" value="CBS_dom"/>
</dbReference>
<dbReference type="EMBL" id="VTPC01008543">
    <property type="protein sequence ID" value="KAF2892735.1"/>
    <property type="molecule type" value="Genomic_DNA"/>
</dbReference>
<comment type="subcellular location">
    <subcellularLocation>
        <location evidence="1">Endosome membrane</location>
        <topology evidence="1">Multi-pass membrane protein</topology>
    </subcellularLocation>
</comment>
<dbReference type="SMART" id="SM00116">
    <property type="entry name" value="CBS"/>
    <property type="match status" value="2"/>
</dbReference>
<gene>
    <name evidence="5" type="ORF">ILUMI_13441</name>
</gene>
<dbReference type="AlphaFoldDB" id="A0A8K0D0T5"/>
<protein>
    <recommendedName>
        <fullName evidence="4">CBS domain-containing protein</fullName>
    </recommendedName>
</protein>
<dbReference type="GO" id="GO:0005247">
    <property type="term" value="F:voltage-gated chloride channel activity"/>
    <property type="evidence" value="ECO:0007669"/>
    <property type="project" value="TreeGrafter"/>
</dbReference>
<accession>A0A8K0D0T5</accession>
<dbReference type="OrthoDB" id="44789at2759"/>
<proteinExistence type="predicted"/>
<dbReference type="Gene3D" id="3.10.580.20">
    <property type="match status" value="1"/>
</dbReference>
<sequence length="144" mass="16141">MTVDDVEQLLKETEHNGYPVVVSRESQYLVGFVLRRDLNLAIANAKRMVDGICGQSLVLFTSGTPTQQTLGPPPLKLKKILDMAPITITDQTPMETIVDMFRKLGLRQTLVTHNGRLLGVITKKDVLRHVKQMDNEDPNSVLFN</sequence>
<reference evidence="5" key="1">
    <citation type="submission" date="2019-08" db="EMBL/GenBank/DDBJ databases">
        <title>The genome of the North American firefly Photinus pyralis.</title>
        <authorList>
            <consortium name="Photinus pyralis genome working group"/>
            <person name="Fallon T.R."/>
            <person name="Sander Lower S.E."/>
            <person name="Weng J.-K."/>
        </authorList>
    </citation>
    <scope>NUCLEOTIDE SEQUENCE</scope>
    <source>
        <strain evidence="5">TRF0915ILg1</strain>
        <tissue evidence="5">Whole body</tissue>
    </source>
</reference>
<evidence type="ECO:0000313" key="5">
    <source>
        <dbReference type="EMBL" id="KAF2892735.1"/>
    </source>
</evidence>
<dbReference type="FunFam" id="3.90.1280.20:FF:000003">
    <property type="entry name" value="Chloride channel protein"/>
    <property type="match status" value="1"/>
</dbReference>
<dbReference type="InterPro" id="IPR046342">
    <property type="entry name" value="CBS_dom_sf"/>
</dbReference>
<evidence type="ECO:0000313" key="6">
    <source>
        <dbReference type="Proteomes" id="UP000801492"/>
    </source>
</evidence>
<dbReference type="CDD" id="cd04591">
    <property type="entry name" value="CBS_pair_voltage-gated_CLC_euk_bac"/>
    <property type="match status" value="1"/>
</dbReference>
<dbReference type="GO" id="GO:0005886">
    <property type="term" value="C:plasma membrane"/>
    <property type="evidence" value="ECO:0007669"/>
    <property type="project" value="TreeGrafter"/>
</dbReference>
<feature type="domain" description="CBS" evidence="4">
    <location>
        <begin position="81"/>
        <end position="138"/>
    </location>
</feature>
<dbReference type="GO" id="GO:0005794">
    <property type="term" value="C:Golgi apparatus"/>
    <property type="evidence" value="ECO:0007669"/>
    <property type="project" value="TreeGrafter"/>
</dbReference>
<keyword evidence="6" id="KW-1185">Reference proteome</keyword>
<dbReference type="GO" id="GO:0008021">
    <property type="term" value="C:synaptic vesicle"/>
    <property type="evidence" value="ECO:0007669"/>
    <property type="project" value="TreeGrafter"/>
</dbReference>
<dbReference type="PANTHER" id="PTHR45711:SF6">
    <property type="entry name" value="CHLORIDE CHANNEL PROTEIN"/>
    <property type="match status" value="1"/>
</dbReference>
<evidence type="ECO:0000256" key="3">
    <source>
        <dbReference type="PROSITE-ProRule" id="PRU00703"/>
    </source>
</evidence>
<keyword evidence="2" id="KW-0813">Transport</keyword>
<evidence type="ECO:0000259" key="4">
    <source>
        <dbReference type="PROSITE" id="PS51371"/>
    </source>
</evidence>
<evidence type="ECO:0000256" key="1">
    <source>
        <dbReference type="ARBA" id="ARBA00004337"/>
    </source>
</evidence>
<dbReference type="Pfam" id="PF00571">
    <property type="entry name" value="CBS"/>
    <property type="match status" value="2"/>
</dbReference>
<dbReference type="Gene3D" id="3.10.580.10">
    <property type="entry name" value="CBS-domain"/>
    <property type="match status" value="1"/>
</dbReference>
<dbReference type="Proteomes" id="UP000801492">
    <property type="component" value="Unassembled WGS sequence"/>
</dbReference>
<dbReference type="GO" id="GO:0005769">
    <property type="term" value="C:early endosome"/>
    <property type="evidence" value="ECO:0007669"/>
    <property type="project" value="TreeGrafter"/>
</dbReference>